<dbReference type="GO" id="GO:0016740">
    <property type="term" value="F:transferase activity"/>
    <property type="evidence" value="ECO:0007669"/>
    <property type="project" value="UniProtKB-KW"/>
</dbReference>
<gene>
    <name evidence="9" type="ORF">CR62_03440</name>
</gene>
<name>A0ABR4UA17_9GAMM</name>
<evidence type="ECO:0000256" key="1">
    <source>
        <dbReference type="ARBA" id="ARBA00004141"/>
    </source>
</evidence>
<evidence type="ECO:0000313" key="10">
    <source>
        <dbReference type="Proteomes" id="UP000028721"/>
    </source>
</evidence>
<dbReference type="Gene3D" id="3.40.50.720">
    <property type="entry name" value="NAD(P)-binding Rossmann-like Domain"/>
    <property type="match status" value="1"/>
</dbReference>
<dbReference type="EMBL" id="JGVP01000011">
    <property type="protein sequence ID" value="KFB88705.1"/>
    <property type="molecule type" value="Genomic_DNA"/>
</dbReference>
<evidence type="ECO:0000259" key="8">
    <source>
        <dbReference type="Pfam" id="PF02397"/>
    </source>
</evidence>
<keyword evidence="4 7" id="KW-0812">Transmembrane</keyword>
<evidence type="ECO:0000256" key="3">
    <source>
        <dbReference type="ARBA" id="ARBA00022679"/>
    </source>
</evidence>
<accession>A0ABR4UA17</accession>
<dbReference type="Proteomes" id="UP000028721">
    <property type="component" value="Unassembled WGS sequence"/>
</dbReference>
<evidence type="ECO:0000256" key="6">
    <source>
        <dbReference type="ARBA" id="ARBA00023136"/>
    </source>
</evidence>
<keyword evidence="6 7" id="KW-0472">Membrane</keyword>
<proteinExistence type="inferred from homology"/>
<dbReference type="InterPro" id="IPR017473">
    <property type="entry name" value="Undecaprenyl-P_gluc_Ptfrase"/>
</dbReference>
<dbReference type="Pfam" id="PF13727">
    <property type="entry name" value="CoA_binding_3"/>
    <property type="match status" value="1"/>
</dbReference>
<dbReference type="NCBIfam" id="NF007518">
    <property type="entry name" value="PRK10124.1"/>
    <property type="match status" value="1"/>
</dbReference>
<sequence length="464" mass="52819">MNGFRRGTLQSNASLTSMVQRFSDIIIICGSLYLACRLSGSLFSMQHWVVVLVSIVIFQMVGGMTEFYRSWRGVRVALEIQLIIKNWSLSVFLTVGFVAFIDEFNSDLTLYGEWYLLACCGLITSRSVIRLLLGYMRKMGFNTRNVAIMGSLPIGIKLAETLNEAHWMGFKVLGIYDNCNTPINTDIKKCGDLKKIIEDAKDGRIDRIYIAMPMEQERLIKDTVAELSDTTCSVMLIPDMFTFNILQSRSEEINGVSVVSLFDTPINGVNRIIKRVEDIILSLAILVFISPVLFLIAMFVKFTSPGPIIFKQLRYGMDGKSIQVWKFRSMSVMENGDEVVQAKKGDIRITSVGGFLRRTSLDELPQFINVLMGDMSIVGPRPHAVAHNEQYRKLIKGYMLRHKVKPGITGWAQINGWRGETDTLDKMQSRVEYDLDYIRNWSVWFDIRIIFLTVFKGFINKSAY</sequence>
<dbReference type="SUPFAM" id="SSF51735">
    <property type="entry name" value="NAD(P)-binding Rossmann-fold domains"/>
    <property type="match status" value="1"/>
</dbReference>
<reference evidence="9 10" key="1">
    <citation type="submission" date="2014-03" db="EMBL/GenBank/DDBJ databases">
        <title>Draft genome sequence of the Serratia grimesii strain a2.</title>
        <authorList>
            <person name="Toymentseva A."/>
            <person name="Kazakov S."/>
            <person name="Giliazeva A."/>
            <person name="Ismagilova R."/>
            <person name="Shah R."/>
            <person name="Sharipova M."/>
            <person name="Khaitlina S."/>
            <person name="Mardanova A."/>
        </authorList>
    </citation>
    <scope>NUCLEOTIDE SEQUENCE [LARGE SCALE GENOMIC DNA]</scope>
    <source>
        <strain evidence="9 10">A2</strain>
    </source>
</reference>
<dbReference type="PANTHER" id="PTHR30576">
    <property type="entry name" value="COLANIC BIOSYNTHESIS UDP-GLUCOSE LIPID CARRIER TRANSFERASE"/>
    <property type="match status" value="1"/>
</dbReference>
<dbReference type="NCBIfam" id="TIGR03025">
    <property type="entry name" value="EPS_sugtrans"/>
    <property type="match status" value="1"/>
</dbReference>
<dbReference type="InterPro" id="IPR017475">
    <property type="entry name" value="EPS_sugar_tfrase"/>
</dbReference>
<feature type="transmembrane region" description="Helical" evidence="7">
    <location>
        <begin position="21"/>
        <end position="40"/>
    </location>
</feature>
<comment type="subcellular location">
    <subcellularLocation>
        <location evidence="1">Membrane</location>
        <topology evidence="1">Multi-pass membrane protein</topology>
    </subcellularLocation>
</comment>
<feature type="transmembrane region" description="Helical" evidence="7">
    <location>
        <begin position="46"/>
        <end position="68"/>
    </location>
</feature>
<dbReference type="InterPro" id="IPR003362">
    <property type="entry name" value="Bact_transf"/>
</dbReference>
<evidence type="ECO:0000256" key="2">
    <source>
        <dbReference type="ARBA" id="ARBA00006464"/>
    </source>
</evidence>
<evidence type="ECO:0000256" key="7">
    <source>
        <dbReference type="SAM" id="Phobius"/>
    </source>
</evidence>
<dbReference type="NCBIfam" id="TIGR03023">
    <property type="entry name" value="WcaJ_sugtrans"/>
    <property type="match status" value="1"/>
</dbReference>
<comment type="similarity">
    <text evidence="2">Belongs to the bacterial sugar transferase family.</text>
</comment>
<keyword evidence="10" id="KW-1185">Reference proteome</keyword>
<dbReference type="InterPro" id="IPR036291">
    <property type="entry name" value="NAD(P)-bd_dom_sf"/>
</dbReference>
<keyword evidence="5 7" id="KW-1133">Transmembrane helix</keyword>
<protein>
    <submittedName>
        <fullName evidence="9">UDP-glucose lipid carrier transferase</fullName>
    </submittedName>
</protein>
<evidence type="ECO:0000256" key="4">
    <source>
        <dbReference type="ARBA" id="ARBA00022692"/>
    </source>
</evidence>
<evidence type="ECO:0000313" key="9">
    <source>
        <dbReference type="EMBL" id="KFB88705.1"/>
    </source>
</evidence>
<comment type="caution">
    <text evidence="9">The sequence shown here is derived from an EMBL/GenBank/DDBJ whole genome shotgun (WGS) entry which is preliminary data.</text>
</comment>
<feature type="domain" description="Bacterial sugar transferase" evidence="8">
    <location>
        <begin position="274"/>
        <end position="456"/>
    </location>
</feature>
<organism evidence="9 10">
    <name type="scientific">Serratia grimesii</name>
    <dbReference type="NCBI Taxonomy" id="82995"/>
    <lineage>
        <taxon>Bacteria</taxon>
        <taxon>Pseudomonadati</taxon>
        <taxon>Pseudomonadota</taxon>
        <taxon>Gammaproteobacteria</taxon>
        <taxon>Enterobacterales</taxon>
        <taxon>Yersiniaceae</taxon>
        <taxon>Serratia</taxon>
    </lineage>
</organism>
<dbReference type="Pfam" id="PF02397">
    <property type="entry name" value="Bac_transf"/>
    <property type="match status" value="1"/>
</dbReference>
<feature type="transmembrane region" description="Helical" evidence="7">
    <location>
        <begin position="279"/>
        <end position="300"/>
    </location>
</feature>
<dbReference type="PANTHER" id="PTHR30576:SF21">
    <property type="entry name" value="UDP-GLUCOSE:UNDECAPRENYL-PHOSPHATE GLUCOSE-1-PHOSPHATE TRANSFERASE"/>
    <property type="match status" value="1"/>
</dbReference>
<feature type="transmembrane region" description="Helical" evidence="7">
    <location>
        <begin position="113"/>
        <end position="133"/>
    </location>
</feature>
<feature type="transmembrane region" description="Helical" evidence="7">
    <location>
        <begin position="80"/>
        <end position="101"/>
    </location>
</feature>
<evidence type="ECO:0000256" key="5">
    <source>
        <dbReference type="ARBA" id="ARBA00022989"/>
    </source>
</evidence>
<keyword evidence="3 9" id="KW-0808">Transferase</keyword>